<name>A0A0X8HF17_9GAMM</name>
<dbReference type="Proteomes" id="UP000063387">
    <property type="component" value="Chromosome"/>
</dbReference>
<protein>
    <submittedName>
        <fullName evidence="3">Universal stress protein family protein</fullName>
    </submittedName>
</protein>
<reference evidence="3 4" key="2">
    <citation type="submission" date="2016-02" db="EMBL/GenBank/DDBJ databases">
        <authorList>
            <person name="Wen L."/>
            <person name="He K."/>
            <person name="Yang H."/>
        </authorList>
    </citation>
    <scope>NUCLEOTIDE SEQUENCE [LARGE SCALE GENOMIC DNA]</scope>
    <source>
        <strain evidence="3 4">AGD 8-3</strain>
    </source>
</reference>
<dbReference type="PANTHER" id="PTHR46268:SF15">
    <property type="entry name" value="UNIVERSAL STRESS PROTEIN HP_0031"/>
    <property type="match status" value="1"/>
</dbReference>
<proteinExistence type="inferred from homology"/>
<dbReference type="EMBL" id="CP014226">
    <property type="protein sequence ID" value="AMD01422.1"/>
    <property type="molecule type" value="Genomic_DNA"/>
</dbReference>
<feature type="domain" description="UspA" evidence="2">
    <location>
        <begin position="26"/>
        <end position="116"/>
    </location>
</feature>
<dbReference type="Gene3D" id="3.40.50.12370">
    <property type="match status" value="1"/>
</dbReference>
<dbReference type="CDD" id="cd00293">
    <property type="entry name" value="USP-like"/>
    <property type="match status" value="2"/>
</dbReference>
<keyword evidence="4" id="KW-1185">Reference proteome</keyword>
<dbReference type="InterPro" id="IPR006015">
    <property type="entry name" value="Universal_stress_UspA"/>
</dbReference>
<dbReference type="RefSeq" id="WP_066449320.1">
    <property type="nucleotide sequence ID" value="NZ_CP014226.1"/>
</dbReference>
<dbReference type="PRINTS" id="PR01438">
    <property type="entry name" value="UNVRSLSTRESS"/>
</dbReference>
<sequence>MQVLHVAVDESRRSLQGIHLGELLHRQWGGTMALVSVVASSDQVDKRRAALHDALDRQELGAYRESLEIVTGDAADVLAGLASDPGEGLLCMTSHGRRPASELLLGSVAAETVRRAGALVVLGGPRFDPGRHGRIDTLMVCVDGSRPAESVLEPAVNLARRLDARLQLLHVVEVETDAASVLPGGTGHGDIMESGYVQSLARRIREADGFEVEWEVLHGDSPAEAIHRYLTPCTNAMVVMTTHGRSGFSQVATGSVSREILHKAHCPVGIMRPVKGG</sequence>
<organism evidence="3 4">
    <name type="scientific">Halomonas chromatireducens</name>
    <dbReference type="NCBI Taxonomy" id="507626"/>
    <lineage>
        <taxon>Bacteria</taxon>
        <taxon>Pseudomonadati</taxon>
        <taxon>Pseudomonadota</taxon>
        <taxon>Gammaproteobacteria</taxon>
        <taxon>Oceanospirillales</taxon>
        <taxon>Halomonadaceae</taxon>
        <taxon>Halomonas</taxon>
    </lineage>
</organism>
<accession>A0A0X8HF17</accession>
<gene>
    <name evidence="3" type="ORF">LOKO_02362</name>
</gene>
<evidence type="ECO:0000256" key="1">
    <source>
        <dbReference type="ARBA" id="ARBA00008791"/>
    </source>
</evidence>
<dbReference type="STRING" id="507626.LOKO_02362"/>
<feature type="domain" description="UspA" evidence="2">
    <location>
        <begin position="136"/>
        <end position="270"/>
    </location>
</feature>
<dbReference type="OrthoDB" id="9808582at2"/>
<dbReference type="PANTHER" id="PTHR46268">
    <property type="entry name" value="STRESS RESPONSE PROTEIN NHAX"/>
    <property type="match status" value="1"/>
</dbReference>
<dbReference type="SUPFAM" id="SSF52402">
    <property type="entry name" value="Adenine nucleotide alpha hydrolases-like"/>
    <property type="match status" value="2"/>
</dbReference>
<dbReference type="KEGG" id="hco:LOKO_02362"/>
<reference evidence="3 4" key="1">
    <citation type="journal article" date="2016" name="Genome Announc.">
        <title>Draft Genome Sequence of 'Halomonas chromatireducens' Strain AGD 8-3, a Haloalkaliphilic Chromate- and Selenite-Reducing Gammaproteobacterium.</title>
        <authorList>
            <person name="Sharko F.S."/>
            <person name="Shapovalova A.A."/>
            <person name="Tsygankova S.V."/>
            <person name="Komova A.V."/>
            <person name="Boulygina E.S."/>
            <person name="Teslyuk A.B."/>
            <person name="Gotovtsev P.M."/>
            <person name="Namsaraev Z.B."/>
            <person name="Khijniak T.V."/>
            <person name="Nedoluzhko A.V."/>
            <person name="Vasilov R.G."/>
        </authorList>
    </citation>
    <scope>NUCLEOTIDE SEQUENCE [LARGE SCALE GENOMIC DNA]</scope>
    <source>
        <strain evidence="3 4">AGD 8-3</strain>
    </source>
</reference>
<evidence type="ECO:0000313" key="4">
    <source>
        <dbReference type="Proteomes" id="UP000063387"/>
    </source>
</evidence>
<dbReference type="Pfam" id="PF00582">
    <property type="entry name" value="Usp"/>
    <property type="match status" value="2"/>
</dbReference>
<dbReference type="PATRIC" id="fig|507626.3.peg.2356"/>
<evidence type="ECO:0000313" key="3">
    <source>
        <dbReference type="EMBL" id="AMD01422.1"/>
    </source>
</evidence>
<evidence type="ECO:0000259" key="2">
    <source>
        <dbReference type="Pfam" id="PF00582"/>
    </source>
</evidence>
<dbReference type="AlphaFoldDB" id="A0A0X8HF17"/>
<comment type="similarity">
    <text evidence="1">Belongs to the universal stress protein A family.</text>
</comment>
<dbReference type="InterPro" id="IPR006016">
    <property type="entry name" value="UspA"/>
</dbReference>